<proteinExistence type="predicted"/>
<sequence>MRRKDSTLFAPYRSMGVVCSGVRPVIRPNESQVR</sequence>
<keyword evidence="2" id="KW-1185">Reference proteome</keyword>
<gene>
    <name evidence="1" type="ORF">HPLM_LOCUS1201</name>
</gene>
<dbReference type="AlphaFoldDB" id="A0A0N4VV83"/>
<dbReference type="EMBL" id="UZAF01001449">
    <property type="protein sequence ID" value="VDO08369.1"/>
    <property type="molecule type" value="Genomic_DNA"/>
</dbReference>
<organism evidence="3">
    <name type="scientific">Haemonchus placei</name>
    <name type="common">Barber's pole worm</name>
    <dbReference type="NCBI Taxonomy" id="6290"/>
    <lineage>
        <taxon>Eukaryota</taxon>
        <taxon>Metazoa</taxon>
        <taxon>Ecdysozoa</taxon>
        <taxon>Nematoda</taxon>
        <taxon>Chromadorea</taxon>
        <taxon>Rhabditida</taxon>
        <taxon>Rhabditina</taxon>
        <taxon>Rhabditomorpha</taxon>
        <taxon>Strongyloidea</taxon>
        <taxon>Trichostrongylidae</taxon>
        <taxon>Haemonchus</taxon>
    </lineage>
</organism>
<reference evidence="3" key="1">
    <citation type="submission" date="2017-02" db="UniProtKB">
        <authorList>
            <consortium name="WormBaseParasite"/>
        </authorList>
    </citation>
    <scope>IDENTIFICATION</scope>
</reference>
<evidence type="ECO:0000313" key="3">
    <source>
        <dbReference type="WBParaSite" id="HPLM_0000120301-mRNA-1"/>
    </source>
</evidence>
<protein>
    <submittedName>
        <fullName evidence="1 3">Uncharacterized protein</fullName>
    </submittedName>
</protein>
<name>A0A0N4VV83_HAEPC</name>
<dbReference type="Proteomes" id="UP000268014">
    <property type="component" value="Unassembled WGS sequence"/>
</dbReference>
<dbReference type="WBParaSite" id="HPLM_0000120301-mRNA-1">
    <property type="protein sequence ID" value="HPLM_0000120301-mRNA-1"/>
    <property type="gene ID" value="HPLM_0000120301"/>
</dbReference>
<accession>A0A0N4VV83</accession>
<reference evidence="1 2" key="2">
    <citation type="submission" date="2018-11" db="EMBL/GenBank/DDBJ databases">
        <authorList>
            <consortium name="Pathogen Informatics"/>
        </authorList>
    </citation>
    <scope>NUCLEOTIDE SEQUENCE [LARGE SCALE GENOMIC DNA]</scope>
    <source>
        <strain evidence="1 2">MHpl1</strain>
    </source>
</reference>
<evidence type="ECO:0000313" key="2">
    <source>
        <dbReference type="Proteomes" id="UP000268014"/>
    </source>
</evidence>
<evidence type="ECO:0000313" key="1">
    <source>
        <dbReference type="EMBL" id="VDO08369.1"/>
    </source>
</evidence>